<dbReference type="InterPro" id="IPR035892">
    <property type="entry name" value="C2_domain_sf"/>
</dbReference>
<evidence type="ECO:0000259" key="3">
    <source>
        <dbReference type="PROSITE" id="PS50004"/>
    </source>
</evidence>
<dbReference type="GO" id="GO:0048791">
    <property type="term" value="P:calcium ion-regulated exocytosis of neurotransmitter"/>
    <property type="evidence" value="ECO:0007669"/>
    <property type="project" value="TreeGrafter"/>
</dbReference>
<protein>
    <recommendedName>
        <fullName evidence="3">C2 domain-containing protein</fullName>
    </recommendedName>
</protein>
<dbReference type="GO" id="GO:0006906">
    <property type="term" value="P:vesicle fusion"/>
    <property type="evidence" value="ECO:0007669"/>
    <property type="project" value="TreeGrafter"/>
</dbReference>
<dbReference type="GO" id="GO:0030424">
    <property type="term" value="C:axon"/>
    <property type="evidence" value="ECO:0007669"/>
    <property type="project" value="TreeGrafter"/>
</dbReference>
<dbReference type="GO" id="GO:0000149">
    <property type="term" value="F:SNARE binding"/>
    <property type="evidence" value="ECO:0007669"/>
    <property type="project" value="TreeGrafter"/>
</dbReference>
<feature type="domain" description="C2" evidence="3">
    <location>
        <begin position="130"/>
        <end position="258"/>
    </location>
</feature>
<dbReference type="PANTHER" id="PTHR10024:SF369">
    <property type="entry name" value="FI18813P1"/>
    <property type="match status" value="1"/>
</dbReference>
<dbReference type="GO" id="GO:0070382">
    <property type="term" value="C:exocytic vesicle"/>
    <property type="evidence" value="ECO:0007669"/>
    <property type="project" value="TreeGrafter"/>
</dbReference>
<dbReference type="AlphaFoldDB" id="A0A4V6A678"/>
<dbReference type="OrthoDB" id="67700at2759"/>
<reference evidence="4 5" key="1">
    <citation type="journal article" date="2015" name="Genome Biol.">
        <title>Comparative genomics of Steinernema reveals deeply conserved gene regulatory networks.</title>
        <authorList>
            <person name="Dillman A.R."/>
            <person name="Macchietto M."/>
            <person name="Porter C.F."/>
            <person name="Rogers A."/>
            <person name="Williams B."/>
            <person name="Antoshechkin I."/>
            <person name="Lee M.M."/>
            <person name="Goodwin Z."/>
            <person name="Lu X."/>
            <person name="Lewis E.E."/>
            <person name="Goodrich-Blair H."/>
            <person name="Stock S.P."/>
            <person name="Adams B.J."/>
            <person name="Sternberg P.W."/>
            <person name="Mortazavi A."/>
        </authorList>
    </citation>
    <scope>NUCLEOTIDE SEQUENCE [LARGE SCALE GENOMIC DNA]</scope>
    <source>
        <strain evidence="4 5">ALL</strain>
    </source>
</reference>
<dbReference type="InterPro" id="IPR000008">
    <property type="entry name" value="C2_dom"/>
</dbReference>
<name>A0A4V6A678_STECR</name>
<evidence type="ECO:0000313" key="5">
    <source>
        <dbReference type="Proteomes" id="UP000298663"/>
    </source>
</evidence>
<gene>
    <name evidence="4" type="ORF">L596_008147</name>
</gene>
<dbReference type="PRINTS" id="PR00399">
    <property type="entry name" value="SYNAPTOTAGMN"/>
</dbReference>
<dbReference type="SUPFAM" id="SSF49562">
    <property type="entry name" value="C2 domain (Calcium/lipid-binding domain, CaLB)"/>
    <property type="match status" value="2"/>
</dbReference>
<dbReference type="GO" id="GO:0001786">
    <property type="term" value="F:phosphatidylserine binding"/>
    <property type="evidence" value="ECO:0007669"/>
    <property type="project" value="TreeGrafter"/>
</dbReference>
<dbReference type="GO" id="GO:0005509">
    <property type="term" value="F:calcium ion binding"/>
    <property type="evidence" value="ECO:0007669"/>
    <property type="project" value="TreeGrafter"/>
</dbReference>
<dbReference type="Gene3D" id="2.60.40.150">
    <property type="entry name" value="C2 domain"/>
    <property type="match status" value="2"/>
</dbReference>
<evidence type="ECO:0000256" key="1">
    <source>
        <dbReference type="ARBA" id="ARBA00022737"/>
    </source>
</evidence>
<evidence type="ECO:0000313" key="4">
    <source>
        <dbReference type="EMBL" id="TKR93745.1"/>
    </source>
</evidence>
<dbReference type="GO" id="GO:0098793">
    <property type="term" value="C:presynapse"/>
    <property type="evidence" value="ECO:0007669"/>
    <property type="project" value="GOC"/>
</dbReference>
<dbReference type="EMBL" id="AZBU02000002">
    <property type="protein sequence ID" value="TKR93745.1"/>
    <property type="molecule type" value="Genomic_DNA"/>
</dbReference>
<keyword evidence="1" id="KW-0677">Repeat</keyword>
<dbReference type="GO" id="GO:0005886">
    <property type="term" value="C:plasma membrane"/>
    <property type="evidence" value="ECO:0007669"/>
    <property type="project" value="TreeGrafter"/>
</dbReference>
<dbReference type="STRING" id="34508.A0A4V6A678"/>
<dbReference type="PANTHER" id="PTHR10024">
    <property type="entry name" value="SYNAPTOTAGMIN"/>
    <property type="match status" value="1"/>
</dbReference>
<keyword evidence="2" id="KW-0472">Membrane</keyword>
<feature type="domain" description="C2" evidence="3">
    <location>
        <begin position="268"/>
        <end position="399"/>
    </location>
</feature>
<dbReference type="PROSITE" id="PS50004">
    <property type="entry name" value="C2"/>
    <property type="match status" value="2"/>
</dbReference>
<organism evidence="4 5">
    <name type="scientific">Steinernema carpocapsae</name>
    <name type="common">Entomopathogenic nematode</name>
    <dbReference type="NCBI Taxonomy" id="34508"/>
    <lineage>
        <taxon>Eukaryota</taxon>
        <taxon>Metazoa</taxon>
        <taxon>Ecdysozoa</taxon>
        <taxon>Nematoda</taxon>
        <taxon>Chromadorea</taxon>
        <taxon>Rhabditida</taxon>
        <taxon>Tylenchina</taxon>
        <taxon>Panagrolaimomorpha</taxon>
        <taxon>Strongyloidoidea</taxon>
        <taxon>Steinernematidae</taxon>
        <taxon>Steinernema</taxon>
    </lineage>
</organism>
<keyword evidence="5" id="KW-1185">Reference proteome</keyword>
<sequence length="403" mass="44537">MVASSDGGGFDSSSTSTPALSIVLASGGLLALVAVSICLVYSRRQRQSTSHRRFTAESPLISHSPVVPLKTAHVKGPRGLKNATSPIQSPHGSEYCSSSSSCSFHSPSELTPPQPVGGIRKLSTSQLGKERGFLNFSLHYDSQTSALQIGVVGCRDLPELLIAPDGQCLLDPYVKLQLLPEKEHRVKTRLMKATRNPTYDEQFTMYGIGTDRLSTTSLHFAVVAFDRYSRDTVLAEAVYSLKDANLAVEEYKDVELTLGGRGSDLGTQRGEVLLSLCYQPTTSRVTVVILKIKDLPKFDITGMADPYVKIYMLYNGKRICKKKSQVKRRTLAPVYNESFVFDLPSTAEADLSAIRFEIAVLDWDRVARNEVMARCVIDDANIHWQQSRQNPRRQIAEWHPLTG</sequence>
<proteinExistence type="predicted"/>
<dbReference type="GO" id="GO:0005544">
    <property type="term" value="F:calcium-dependent phospholipid binding"/>
    <property type="evidence" value="ECO:0007669"/>
    <property type="project" value="TreeGrafter"/>
</dbReference>
<dbReference type="GO" id="GO:0030276">
    <property type="term" value="F:clathrin binding"/>
    <property type="evidence" value="ECO:0007669"/>
    <property type="project" value="TreeGrafter"/>
</dbReference>
<comment type="caution">
    <text evidence="4">The sequence shown here is derived from an EMBL/GenBank/DDBJ whole genome shotgun (WGS) entry which is preliminary data.</text>
</comment>
<keyword evidence="2" id="KW-0812">Transmembrane</keyword>
<dbReference type="Pfam" id="PF00168">
    <property type="entry name" value="C2"/>
    <property type="match status" value="2"/>
</dbReference>
<dbReference type="Proteomes" id="UP000298663">
    <property type="component" value="Unassembled WGS sequence"/>
</dbReference>
<feature type="transmembrane region" description="Helical" evidence="2">
    <location>
        <begin position="20"/>
        <end position="42"/>
    </location>
</feature>
<dbReference type="SMART" id="SM00239">
    <property type="entry name" value="C2"/>
    <property type="match status" value="2"/>
</dbReference>
<dbReference type="InterPro" id="IPR001565">
    <property type="entry name" value="Synaptotagmin"/>
</dbReference>
<keyword evidence="2" id="KW-1133">Transmembrane helix</keyword>
<evidence type="ECO:0000256" key="2">
    <source>
        <dbReference type="SAM" id="Phobius"/>
    </source>
</evidence>
<reference evidence="4 5" key="2">
    <citation type="journal article" date="2019" name="G3 (Bethesda)">
        <title>Hybrid Assembly of the Genome of the Entomopathogenic Nematode Steinernema carpocapsae Identifies the X-Chromosome.</title>
        <authorList>
            <person name="Serra L."/>
            <person name="Macchietto M."/>
            <person name="Macias-Munoz A."/>
            <person name="McGill C.J."/>
            <person name="Rodriguez I.M."/>
            <person name="Rodriguez B."/>
            <person name="Murad R."/>
            <person name="Mortazavi A."/>
        </authorList>
    </citation>
    <scope>NUCLEOTIDE SEQUENCE [LARGE SCALE GENOMIC DNA]</scope>
    <source>
        <strain evidence="4 5">ALL</strain>
    </source>
</reference>
<accession>A0A4V6A678</accession>